<evidence type="ECO:0000256" key="1">
    <source>
        <dbReference type="ARBA" id="ARBA00022723"/>
    </source>
</evidence>
<evidence type="ECO:0000256" key="4">
    <source>
        <dbReference type="PROSITE-ProRule" id="PRU00449"/>
    </source>
</evidence>
<dbReference type="OrthoDB" id="756206at2759"/>
<evidence type="ECO:0000256" key="3">
    <source>
        <dbReference type="ARBA" id="ARBA00022833"/>
    </source>
</evidence>
<feature type="compositionally biased region" description="Polar residues" evidence="5">
    <location>
        <begin position="120"/>
        <end position="138"/>
    </location>
</feature>
<dbReference type="Gene3D" id="4.10.1110.10">
    <property type="entry name" value="AN1-like Zinc finger"/>
    <property type="match status" value="1"/>
</dbReference>
<comment type="caution">
    <text evidence="7">The sequence shown here is derived from an EMBL/GenBank/DDBJ whole genome shotgun (WGS) entry which is preliminary data.</text>
</comment>
<dbReference type="InterPro" id="IPR035896">
    <property type="entry name" value="AN1-like_Znf"/>
</dbReference>
<evidence type="ECO:0000313" key="7">
    <source>
        <dbReference type="EMBL" id="PIK36226.1"/>
    </source>
</evidence>
<feature type="domain" description="AN1-type" evidence="6">
    <location>
        <begin position="300"/>
        <end position="347"/>
    </location>
</feature>
<dbReference type="STRING" id="307972.A0A2G8JKE3"/>
<dbReference type="InterPro" id="IPR053061">
    <property type="entry name" value="AN1-type_zinc_finger"/>
</dbReference>
<protein>
    <submittedName>
        <fullName evidence="7">Putative AN1-type zinc finger protein 4</fullName>
    </submittedName>
</protein>
<dbReference type="EMBL" id="MRZV01001714">
    <property type="protein sequence ID" value="PIK36226.1"/>
    <property type="molecule type" value="Genomic_DNA"/>
</dbReference>
<gene>
    <name evidence="7" type="ORF">BSL78_26944</name>
</gene>
<feature type="region of interest" description="Disordered" evidence="5">
    <location>
        <begin position="1"/>
        <end position="187"/>
    </location>
</feature>
<dbReference type="InterPro" id="IPR000058">
    <property type="entry name" value="Znf_AN1"/>
</dbReference>
<dbReference type="Pfam" id="PF01428">
    <property type="entry name" value="zf-AN1"/>
    <property type="match status" value="1"/>
</dbReference>
<dbReference type="Proteomes" id="UP000230750">
    <property type="component" value="Unassembled WGS sequence"/>
</dbReference>
<dbReference type="SMART" id="SM00154">
    <property type="entry name" value="ZnF_AN1"/>
    <property type="match status" value="1"/>
</dbReference>
<evidence type="ECO:0000256" key="2">
    <source>
        <dbReference type="ARBA" id="ARBA00022771"/>
    </source>
</evidence>
<sequence>MPPPLSTRPQHRGASVHNGEYEEEVEDAKELTVEQAQENDAVMNKMKSLRAKMENLTLQSKIPRPPSRPKSTSKRRVASVRNVRGSMNTMSRVEPLPPVRGSLERDKKLETIEPADLLSNPGTRSRSGPQVRHSSSQGELEGDRIQSGPKSLLEDHMGPATSSQRVPSTLPSQPDSGSAAERLGLGTAPDARVVTDLVNQANREGKINNIVRTSQRDPLTGLSSSRARISPSPAVLNRVFNGSASVHRSSERLSTPEARQALISAHSMRGRLSGGRDGRIAVSPVCRLPPVVNSSISPKKKSSKRCYLCNKKTGLATSYQCRCGHNYCASHRYAEAHSCGFDYKSEGRKLLEQNNPLVSAPKLPKI</sequence>
<organism evidence="7 8">
    <name type="scientific">Stichopus japonicus</name>
    <name type="common">Sea cucumber</name>
    <dbReference type="NCBI Taxonomy" id="307972"/>
    <lineage>
        <taxon>Eukaryota</taxon>
        <taxon>Metazoa</taxon>
        <taxon>Echinodermata</taxon>
        <taxon>Eleutherozoa</taxon>
        <taxon>Echinozoa</taxon>
        <taxon>Holothuroidea</taxon>
        <taxon>Aspidochirotacea</taxon>
        <taxon>Aspidochirotida</taxon>
        <taxon>Stichopodidae</taxon>
        <taxon>Apostichopus</taxon>
    </lineage>
</organism>
<dbReference type="PROSITE" id="PS51039">
    <property type="entry name" value="ZF_AN1"/>
    <property type="match status" value="1"/>
</dbReference>
<keyword evidence="1" id="KW-0479">Metal-binding</keyword>
<accession>A0A2G8JKE3</accession>
<evidence type="ECO:0000313" key="8">
    <source>
        <dbReference type="Proteomes" id="UP000230750"/>
    </source>
</evidence>
<proteinExistence type="predicted"/>
<keyword evidence="3" id="KW-0862">Zinc</keyword>
<evidence type="ECO:0000256" key="5">
    <source>
        <dbReference type="SAM" id="MobiDB-lite"/>
    </source>
</evidence>
<dbReference type="PANTHER" id="PTHR46728:SF1">
    <property type="entry name" value="AN1-TYPE ZINC FINGER PROTEIN 4"/>
    <property type="match status" value="1"/>
</dbReference>
<dbReference type="AlphaFoldDB" id="A0A2G8JKE3"/>
<dbReference type="GO" id="GO:0008270">
    <property type="term" value="F:zinc ion binding"/>
    <property type="evidence" value="ECO:0007669"/>
    <property type="project" value="UniProtKB-KW"/>
</dbReference>
<dbReference type="SUPFAM" id="SSF118310">
    <property type="entry name" value="AN1-like Zinc finger"/>
    <property type="match status" value="1"/>
</dbReference>
<dbReference type="PANTHER" id="PTHR46728">
    <property type="entry name" value="AN1-TYPE ZINC FINGER PROTEIN 4"/>
    <property type="match status" value="1"/>
</dbReference>
<reference evidence="7 8" key="1">
    <citation type="journal article" date="2017" name="PLoS Biol.">
        <title>The sea cucumber genome provides insights into morphological evolution and visceral regeneration.</title>
        <authorList>
            <person name="Zhang X."/>
            <person name="Sun L."/>
            <person name="Yuan J."/>
            <person name="Sun Y."/>
            <person name="Gao Y."/>
            <person name="Zhang L."/>
            <person name="Li S."/>
            <person name="Dai H."/>
            <person name="Hamel J.F."/>
            <person name="Liu C."/>
            <person name="Yu Y."/>
            <person name="Liu S."/>
            <person name="Lin W."/>
            <person name="Guo K."/>
            <person name="Jin S."/>
            <person name="Xu P."/>
            <person name="Storey K.B."/>
            <person name="Huan P."/>
            <person name="Zhang T."/>
            <person name="Zhou Y."/>
            <person name="Zhang J."/>
            <person name="Lin C."/>
            <person name="Li X."/>
            <person name="Xing L."/>
            <person name="Huo D."/>
            <person name="Sun M."/>
            <person name="Wang L."/>
            <person name="Mercier A."/>
            <person name="Li F."/>
            <person name="Yang H."/>
            <person name="Xiang J."/>
        </authorList>
    </citation>
    <scope>NUCLEOTIDE SEQUENCE [LARGE SCALE GENOMIC DNA]</scope>
    <source>
        <strain evidence="7">Shaxun</strain>
        <tissue evidence="7">Muscle</tissue>
    </source>
</reference>
<keyword evidence="8" id="KW-1185">Reference proteome</keyword>
<name>A0A2G8JKE3_STIJA</name>
<keyword evidence="2 4" id="KW-0863">Zinc-finger</keyword>
<feature type="compositionally biased region" description="Basic and acidic residues" evidence="5">
    <location>
        <begin position="102"/>
        <end position="111"/>
    </location>
</feature>
<feature type="compositionally biased region" description="Polar residues" evidence="5">
    <location>
        <begin position="160"/>
        <end position="176"/>
    </location>
</feature>
<evidence type="ECO:0000259" key="6">
    <source>
        <dbReference type="PROSITE" id="PS51039"/>
    </source>
</evidence>